<dbReference type="FunFam" id="2.60.40.10:FF:001316">
    <property type="entry name" value="PKHD1 like 1"/>
    <property type="match status" value="1"/>
</dbReference>
<dbReference type="Gene3D" id="2.160.20.10">
    <property type="entry name" value="Single-stranded right-handed beta-helix, Pectin lyase-like"/>
    <property type="match status" value="1"/>
</dbReference>
<dbReference type="CDD" id="cd00603">
    <property type="entry name" value="IPT_PCSR"/>
    <property type="match status" value="9"/>
</dbReference>
<feature type="domain" description="PA14" evidence="16">
    <location>
        <begin position="191"/>
        <end position="346"/>
    </location>
</feature>
<dbReference type="SUPFAM" id="SSF56988">
    <property type="entry name" value="Anthrax protective antigen"/>
    <property type="match status" value="1"/>
</dbReference>
<evidence type="ECO:0000256" key="1">
    <source>
        <dbReference type="ARBA" id="ARBA00004167"/>
    </source>
</evidence>
<evidence type="ECO:0000256" key="8">
    <source>
        <dbReference type="ARBA" id="ARBA00023136"/>
    </source>
</evidence>
<evidence type="ECO:0000256" key="12">
    <source>
        <dbReference type="ARBA" id="ARBA00073942"/>
    </source>
</evidence>
<evidence type="ECO:0000256" key="9">
    <source>
        <dbReference type="ARBA" id="ARBA00023180"/>
    </source>
</evidence>
<evidence type="ECO:0000256" key="7">
    <source>
        <dbReference type="ARBA" id="ARBA00022989"/>
    </source>
</evidence>
<dbReference type="InterPro" id="IPR019316">
    <property type="entry name" value="G8_domain"/>
</dbReference>
<dbReference type="Gene3D" id="2.60.120.1560">
    <property type="match status" value="1"/>
</dbReference>
<dbReference type="Proteomes" id="UP000710432">
    <property type="component" value="Unassembled WGS sequence"/>
</dbReference>
<dbReference type="FunFam" id="2.60.40.10:FF:001202">
    <property type="entry name" value="PKHD1 like 1"/>
    <property type="match status" value="1"/>
</dbReference>
<dbReference type="Gene3D" id="2.60.40.420">
    <property type="entry name" value="Cupredoxins - blue copper proteins"/>
    <property type="match status" value="1"/>
</dbReference>
<dbReference type="InterPro" id="IPR012334">
    <property type="entry name" value="Pectin_lyas_fold"/>
</dbReference>
<dbReference type="FunFam" id="2.60.40.10:FF:001220">
    <property type="entry name" value="PKHD1 like 1"/>
    <property type="match status" value="1"/>
</dbReference>
<dbReference type="SUPFAM" id="SSF49503">
    <property type="entry name" value="Cupredoxins"/>
    <property type="match status" value="1"/>
</dbReference>
<dbReference type="SMART" id="SM00710">
    <property type="entry name" value="PbH1"/>
    <property type="match status" value="8"/>
</dbReference>
<dbReference type="FunFam" id="2.60.40.420:FF:000065">
    <property type="entry name" value="Fibrocystin-L"/>
    <property type="match status" value="1"/>
</dbReference>
<keyword evidence="3" id="KW-1003">Cell membrane</keyword>
<keyword evidence="7" id="KW-1133">Transmembrane helix</keyword>
<evidence type="ECO:0000256" key="6">
    <source>
        <dbReference type="ARBA" id="ARBA00022737"/>
    </source>
</evidence>
<dbReference type="Pfam" id="PF01833">
    <property type="entry name" value="TIG"/>
    <property type="match status" value="10"/>
</dbReference>
<evidence type="ECO:0000256" key="3">
    <source>
        <dbReference type="ARBA" id="ARBA00022475"/>
    </source>
</evidence>
<dbReference type="InterPro" id="IPR055401">
    <property type="entry name" value="CEMIP_beta-hel_dom"/>
</dbReference>
<accession>A0A8J6FYM5</accession>
<dbReference type="SMART" id="SM01225">
    <property type="entry name" value="G8"/>
    <property type="match status" value="2"/>
</dbReference>
<evidence type="ECO:0000256" key="14">
    <source>
        <dbReference type="SAM" id="MobiDB-lite"/>
    </source>
</evidence>
<feature type="region of interest" description="Disordered" evidence="14">
    <location>
        <begin position="3501"/>
        <end position="3525"/>
    </location>
</feature>
<dbReference type="SUPFAM" id="SSF81296">
    <property type="entry name" value="E set domains"/>
    <property type="match status" value="9"/>
</dbReference>
<evidence type="ECO:0000256" key="2">
    <source>
        <dbReference type="ARBA" id="ARBA00004289"/>
    </source>
</evidence>
<comment type="function">
    <text evidence="11">Component of hair-cell stereocilia coat. Required for normal hearing.</text>
</comment>
<dbReference type="Pfam" id="PF07691">
    <property type="entry name" value="PA14"/>
    <property type="match status" value="1"/>
</dbReference>
<dbReference type="InterPro" id="IPR011050">
    <property type="entry name" value="Pectin_lyase_fold/virulence"/>
</dbReference>
<name>A0A8J6FYM5_MICOH</name>
<keyword evidence="4" id="KW-0812">Transmembrane</keyword>
<dbReference type="FunFam" id="2.60.40.10:FF:001292">
    <property type="entry name" value="PKHD1 like 1"/>
    <property type="match status" value="1"/>
</dbReference>
<proteinExistence type="predicted"/>
<evidence type="ECO:0000256" key="4">
    <source>
        <dbReference type="ARBA" id="ARBA00022692"/>
    </source>
</evidence>
<dbReference type="FunFam" id="2.60.120.1560:FF:000004">
    <property type="entry name" value="PKHD1-like 1"/>
    <property type="match status" value="1"/>
</dbReference>
<feature type="non-terminal residue" evidence="17">
    <location>
        <position position="1"/>
    </location>
</feature>
<dbReference type="InterPro" id="IPR014756">
    <property type="entry name" value="Ig_E-set"/>
</dbReference>
<evidence type="ECO:0000313" key="18">
    <source>
        <dbReference type="Proteomes" id="UP000710432"/>
    </source>
</evidence>
<evidence type="ECO:0000256" key="11">
    <source>
        <dbReference type="ARBA" id="ARBA00057100"/>
    </source>
</evidence>
<dbReference type="PANTHER" id="PTHR46769">
    <property type="entry name" value="POLYCYSTIC KIDNEY AND HEPATIC DISEASE 1 (AUTOSOMAL RECESSIVE)-LIKE 1"/>
    <property type="match status" value="1"/>
</dbReference>
<dbReference type="Pfam" id="PF10162">
    <property type="entry name" value="G8"/>
    <property type="match status" value="2"/>
</dbReference>
<gene>
    <name evidence="17" type="ORF">LTLLF_191940</name>
</gene>
<dbReference type="FunFam" id="2.60.40.10:FF:001332">
    <property type="entry name" value="PKHD1 like 1"/>
    <property type="match status" value="1"/>
</dbReference>
<dbReference type="FunFam" id="2.160.20.10:FF:000031">
    <property type="entry name" value="PKHD1 like 1"/>
    <property type="match status" value="1"/>
</dbReference>
<dbReference type="FunFam" id="2.60.40.10:FF:001552">
    <property type="entry name" value="PKHD1 like 1"/>
    <property type="match status" value="1"/>
</dbReference>
<organism evidence="17 18">
    <name type="scientific">Microtus ochrogaster</name>
    <name type="common">Prairie vole</name>
    <dbReference type="NCBI Taxonomy" id="79684"/>
    <lineage>
        <taxon>Eukaryota</taxon>
        <taxon>Metazoa</taxon>
        <taxon>Chordata</taxon>
        <taxon>Craniata</taxon>
        <taxon>Vertebrata</taxon>
        <taxon>Euteleostomi</taxon>
        <taxon>Mammalia</taxon>
        <taxon>Eutheria</taxon>
        <taxon>Euarchontoglires</taxon>
        <taxon>Glires</taxon>
        <taxon>Rodentia</taxon>
        <taxon>Myomorpha</taxon>
        <taxon>Muroidea</taxon>
        <taxon>Cricetidae</taxon>
        <taxon>Arvicolinae</taxon>
        <taxon>Microtus</taxon>
    </lineage>
</organism>
<protein>
    <recommendedName>
        <fullName evidence="12">Fibrocystin-L</fullName>
    </recommendedName>
    <alternativeName>
        <fullName evidence="13">Polycystic kidney and hepatic disease 1-like protein 1</fullName>
    </alternativeName>
</protein>
<dbReference type="Pfam" id="PF24606">
    <property type="entry name" value="CEMIP_beta-hel"/>
    <property type="match status" value="2"/>
</dbReference>
<dbReference type="InterPro" id="IPR011658">
    <property type="entry name" value="PA14_dom"/>
</dbReference>
<evidence type="ECO:0000256" key="10">
    <source>
        <dbReference type="ARBA" id="ARBA00023273"/>
    </source>
</evidence>
<keyword evidence="8" id="KW-0472">Membrane</keyword>
<keyword evidence="10" id="KW-0966">Cell projection</keyword>
<dbReference type="SMART" id="SM00429">
    <property type="entry name" value="IPT"/>
    <property type="match status" value="10"/>
</dbReference>
<dbReference type="SMART" id="SM00758">
    <property type="entry name" value="PA14"/>
    <property type="match status" value="1"/>
</dbReference>
<dbReference type="SUPFAM" id="SSF51126">
    <property type="entry name" value="Pectin lyase-like"/>
    <property type="match status" value="1"/>
</dbReference>
<evidence type="ECO:0000259" key="15">
    <source>
        <dbReference type="PROSITE" id="PS51484"/>
    </source>
</evidence>
<dbReference type="InterPro" id="IPR037524">
    <property type="entry name" value="PA14/GLEYA"/>
</dbReference>
<evidence type="ECO:0000256" key="13">
    <source>
        <dbReference type="ARBA" id="ARBA00078528"/>
    </source>
</evidence>
<dbReference type="InterPro" id="IPR013783">
    <property type="entry name" value="Ig-like_fold"/>
</dbReference>
<comment type="caution">
    <text evidence="17">The sequence shown here is derived from an EMBL/GenBank/DDBJ whole genome shotgun (WGS) entry which is preliminary data.</text>
</comment>
<dbReference type="Gene3D" id="2.60.40.10">
    <property type="entry name" value="Immunoglobulins"/>
    <property type="match status" value="10"/>
</dbReference>
<dbReference type="GO" id="GO:0060171">
    <property type="term" value="C:stereocilium membrane"/>
    <property type="evidence" value="ECO:0007669"/>
    <property type="project" value="UniProtKB-SubCell"/>
</dbReference>
<dbReference type="PROSITE" id="PS51484">
    <property type="entry name" value="G8"/>
    <property type="match status" value="2"/>
</dbReference>
<reference evidence="17" key="1">
    <citation type="submission" date="2020-03" db="EMBL/GenBank/DDBJ databases">
        <title>Studies in the Genomics of Life Span.</title>
        <authorList>
            <person name="Glass D."/>
        </authorList>
    </citation>
    <scope>NUCLEOTIDE SEQUENCE</scope>
    <source>
        <strain evidence="17">LTLLF</strain>
        <tissue evidence="17">Muscle</tissue>
    </source>
</reference>
<evidence type="ECO:0000259" key="16">
    <source>
        <dbReference type="PROSITE" id="PS51820"/>
    </source>
</evidence>
<keyword evidence="6" id="KW-0677">Repeat</keyword>
<dbReference type="PANTHER" id="PTHR46769:SF3">
    <property type="entry name" value="FIBROCYSTIN-L"/>
    <property type="match status" value="1"/>
</dbReference>
<dbReference type="FunFam" id="2.60.40.10:FF:000857">
    <property type="entry name" value="PKHD1 like 1"/>
    <property type="match status" value="1"/>
</dbReference>
<feature type="compositionally biased region" description="Low complexity" evidence="14">
    <location>
        <begin position="3511"/>
        <end position="3522"/>
    </location>
</feature>
<feature type="domain" description="G8" evidence="15">
    <location>
        <begin position="1728"/>
        <end position="1848"/>
    </location>
</feature>
<dbReference type="PROSITE" id="PS51820">
    <property type="entry name" value="PA14"/>
    <property type="match status" value="1"/>
</dbReference>
<dbReference type="FunFam" id="2.60.40.10:FF:000616">
    <property type="entry name" value="PKHD1 like 1"/>
    <property type="match status" value="2"/>
</dbReference>
<dbReference type="InterPro" id="IPR052387">
    <property type="entry name" value="Fibrocystin"/>
</dbReference>
<dbReference type="InterPro" id="IPR008972">
    <property type="entry name" value="Cupredoxin"/>
</dbReference>
<evidence type="ECO:0000256" key="5">
    <source>
        <dbReference type="ARBA" id="ARBA00022729"/>
    </source>
</evidence>
<feature type="domain" description="G8" evidence="15">
    <location>
        <begin position="2392"/>
        <end position="2528"/>
    </location>
</feature>
<keyword evidence="9" id="KW-0325">Glycoprotein</keyword>
<dbReference type="FunFam" id="2.60.40.10:FF:001165">
    <property type="entry name" value="PKHD1 like 1"/>
    <property type="match status" value="1"/>
</dbReference>
<dbReference type="InterPro" id="IPR002909">
    <property type="entry name" value="IPT_dom"/>
</dbReference>
<comment type="subcellular location">
    <subcellularLocation>
        <location evidence="2">Cell projection</location>
        <location evidence="2">Stereocilium membrane</location>
    </subcellularLocation>
    <subcellularLocation>
        <location evidence="1">Membrane</location>
        <topology evidence="1">Single-pass membrane protein</topology>
    </subcellularLocation>
</comment>
<keyword evidence="5" id="KW-0732">Signal</keyword>
<sequence length="3570" mass="388697">ETIPKVTEVIPKYGSINGATRLTIKGEGFSQANQFNYGADNTELGNHVQLVSSFRSITCDVEKDSSHSTQITCYTRAMPEDTYTIRVSVDGVPIAENNTCRGLASSRACSFSKYVRMCFSSAWTNGSPNCCQEFCGRYGLKLDHPSGDTGSVTCKTTGTYIGQACDILNVTENSIHCKTPPKPTSLKTLYPGGRGLKMEVWNNSRPVHLEEILEYNEHTPGYLGASWIDSASYVWPMEQDTFVARISGFLVPPDSDVYRFYIKGDDRYAIYFSQTGHPEDKVKIAYHSANANSYFSSSTQKSDEIHLQKGKAYYIEILLQEYRLSAFVDVGLYQYKNVFTEQQTGDAVNEEQVIKSRSTVIPEVQIITLENWETANARNEVQQVAVTSPCVGTNSCARSQYRFIYNKEKTGDFDLLSYEVFEGNNVTMDITEQTRGKPNLETFTLTWDGIASKPLAPESSEAEDHINRGQKTAETDAYCGRYSLKNPAVLFDSADVKPNKLPYGDILLFPHNQAITNETKNESVYRGNNWPGESKIRIQKIREASPPISGSFDIHAYGHTLKGIPAAVSASDLQFALQSLEETGQVSVTREGTCAGYSWAIQWKSPRGKQPLLQINDSNITGEEANVSVTTIKEGGLFRHHILGDMLRTPNQQPQVEVYVNGIPAKCSGDCGFTWDPMTTPIVLTVTPSEGSYAESTILTIAGSGFSPPSAVTVSVGSTSCSLLSVDENEIQCQILNGSAGHVPVAVSIADVGLAQNLDDEGSHFVYRSQISHVWPDSGSLAGGTLLTVSGFGFSENSTVLVGNETCNVIEGDLNRITCRTSKRIEGTVDISVITNGIQATAKDSFSYNCLQTPVITDFSPKERAILDITCLLPKLPPGKHDIHVKVRNWGLASTRNKLNASIRYILEVIHMSPHRGSLYGGTELTIMGLGFSPIPTENSVLLEHGLGYAWSPPVLNVTVGDTVVWHWRAQPFLRSIGYRVFSVSSPGSVTYDGKGFTNGKQKSASGSFSYQFTSPGIHYYSSGYVDETHSISLQGVINVFPAESRHVPLRVFVGNTEATHAAAGPENSYLASTAAGCLATEPLCGLNDTRVRNTDQLLFEFSHCVSPSISNITPSTGTVNELITISGQGFSLLACANKVTVGSYPCVVEESRENSIRCRIDPQNLMDVGIREIVTLAVYNLGAAINTVPSEFDRRFVLLPNIDMVLPSAGSTTGMTRVTIHGSGFVASSASVDVSMGDFPCKVLTVTYTAVECETSPASQQLLPVDLVIHGVPSQCQGNCSFSYLENLAPYVTGLFPNSIEGPGNLLIEGEGFGTMLEDVSVFIGSQQLRAIEVNENKITVSMTPLPAGLHSLHVVVGSKGLALGNLTVSSPAVASVSPTTGSITGGTTLVITGNGFAPGNTTVTVGNNPCQIVFTNSSEVYCSSPAGRAGTASLKISVNAIVYPPLSFTYAMEDTPFLKRIIPNRGPPGTEVEITGSNLGFDISDVSVMIKDTACNVTAVNDTVLQCIVGEHAGGVFPVTMLHKTKGSALSSVEFEYPLYIQNIYPRQGSFGGGQTMTVTGAGFDPQNSAVLVCGYTCAIDRLGSDSTTLLCETPPNNGSGPEQACGVSVVNGKDSTQSTMPFTYTLSLTPLIAEISPRRGSTAGGTRLTVTGSGFRYRLHTGAHQHASRREPNSFSLLILTGIKDSLGAWTFLYFLINPLNLWLLYTLLQENADFLYVDAWSANSSWGGNPPPEEGSLAVITKGQIILLDQSTPILKMLLIQGGTLIFDEADIELQAENILITDGGVLQIGTEASPFQHKAVITLHGHLRSPELPVYGAKTLAVREGTLDLHGLPVPVVWTRLAHTANAGEWTLIVQEAVTWKAGESIVIASTGHRHSQGENEKRTIASVSSDGMSITLTRPLNYTHLGITVTLPEGTVFEARAEVGLLTRNILIRGSENVEWNDKIPSCPDGFDTGEFATQTCLQGKFGEEIGSDQFGGCIMLQAPLPGANMVTGRIEYVEVFHAGQAFRLGRYPIHWHLLGDLQFKSYVKGCAIHQTYNRAVTIHNTHHLLVERNIIYDIKGGAFFIEDGIEHGNILQYNLAIFVQQSTSLLNDDVTPAAFWVTNPNNTIRHNVAAGGTHFGFWYRMNDHPDGPSYDRNICQKRIPLGEFFNNTVHSQGWFGLWIFEEYFPMQTGSCTSTVPVPAIFNSLTVWNCQKGAEWVHGGALQFHNFLTVNNYEAGIETKRILAPYVGGWGETNGAVIKNAKIVGHLDELGMGSAFCTSKGLVLPFSQGLTVSSVHFMNFDRRDCVALGITSITGVCNDRCGGWSTKFVDIQYFHTPNKAGFRWEHEAVLIDVDGSLTGHRGHTVIPHSSLLDPSHCAQEAAWSIGFPGSVCEASVSFHRVAFNKPSPVSLLEKDVVLSDSFGTSIVPFQKKRLTHMSGWMALIPNANHINWYFRGVEHLTNISYTSTFYGFKGGRLIGGWEDNPFKGELQIVLRGNHSTPEWAFPEGPNQGAKVLGVFGELDLHGLPHSIYKTKLSETAEAGSRILSLVDAVDWQEGDDIVITTTSYDLHQTETRRIAKILHGHKILVLNDSLSYTHLAERQQIPGTGQGYTLAADVGILSRNIKIVGEDYPVWSRESFGARILVGSFTGHMMTFKGNARISNVEFYHSDQEGFRDSTDPRYAVTFLNLGQTEEHGLSYVRGCAFHNGFSPAIGVFGTDGLDIDDNIIHFTVGEGIRIWGDANRVRGNLVTLSVWPGTYQNRKDLSSTLWHAAIEVNRGTNTVLQNNVVAGFGRAGYRIDGEPCSNQANPMENWFDNEAHGGFYGIYMNEDGLPGCSLIQGFTVWSCWDYGIYFQTTESVRIYNVTLVNNGMAIFPMIYMPPSVSHKISSKTVKIKNSLIVGSSPEFNCSDVLSNDNPDVELTSAHRSSRPPSGSTFVGFKDVCSGETNVVFITNPLNEDLQHPIHVKNIQLVDTAEQSKVFIHRPDISKVNPSDCVDMVCDAKRKSFLRDMDGSFLGNLGSVIPQAEYEWGGNSRLGIGDYRIPKAMLTFLNGSRIPVMEKAPHKGILRDTTCKYIPAWQSYQCSGMEYAMMVIESLDSDTETRRLSPVAIVSNGYVDLINGPQDHGWCAGYTCQRRLSLFHGIVALNKMYEVYFTGTSPQNLRLMLLKVEHNKAVLVGIFFSTLQRLDVYVNNSLVCPKNTAWNAQKKFCELDRHLNTEQFLPNLGSAGPGENYFDRVYQMLYLVVKGTTPVEVHTAAVIFVSFQLPAMTEDDFFSSHNLVRNLALFLKISSDKIRVSRIMGGSLRRRRSVGRAVELEIGAAPAWFLSNSTAGQMRLSELQDISSSLGQAVILGKISTVLGFNISSMSVTSPVPQPSDSGWIKVTAQPVERSAFPVHHLAFVSSLSVVAQPVEAQPGQPFSQQPSIKAVDAEGNCVSVGITSLTLKAVLKDSNNNQVGGLSGNTTIPFSSCWANYTDLTPHRTGKNYKIEFILANAVRVESRTFSLSAQTIPGGGGSSTSRGSSGSGHSRASTVGTPVQILTVVTGCLVGRLLLLEVFMAAAFILNTTAGKCRSFCT</sequence>
<dbReference type="EMBL" id="JAATJU010025900">
    <property type="protein sequence ID" value="KAH0502556.1"/>
    <property type="molecule type" value="Genomic_DNA"/>
</dbReference>
<evidence type="ECO:0000313" key="17">
    <source>
        <dbReference type="EMBL" id="KAH0502556.1"/>
    </source>
</evidence>
<dbReference type="InterPro" id="IPR006626">
    <property type="entry name" value="PbH1"/>
</dbReference>